<dbReference type="InterPro" id="IPR048015">
    <property type="entry name" value="NTP-PPase_MazG-like_N"/>
</dbReference>
<dbReference type="AlphaFoldDB" id="A0A921MBJ4"/>
<sequence>MSGQASYEHPAGDGRAAAGGGADGRGADGRGAPDSGALPDPRDVREPWPRPDTRDMGPEMMMAFIRARCPWAADHTHASLAPYLLEESVELLAAIVEDDPRAVEAELADVLYQVVFHAALLDDRLERSPGATWDALQERLVAKYVRRHPHVFDSAHPVPLPEVQRRYQAVKREEKAASDAVHEPSAAAHREAAQRAVGILAEIRGTMTERSRTD</sequence>
<dbReference type="SUPFAM" id="SSF101386">
    <property type="entry name" value="all-alpha NTP pyrophosphatases"/>
    <property type="match status" value="1"/>
</dbReference>
<reference evidence="3" key="2">
    <citation type="submission" date="2021-09" db="EMBL/GenBank/DDBJ databases">
        <authorList>
            <person name="Gilroy R."/>
        </authorList>
    </citation>
    <scope>NUCLEOTIDE SEQUENCE</scope>
    <source>
        <strain evidence="3">ChiGjej5B5-7349</strain>
    </source>
</reference>
<comment type="caution">
    <text evidence="3">The sequence shown here is derived from an EMBL/GenBank/DDBJ whole genome shotgun (WGS) entry which is preliminary data.</text>
</comment>
<organism evidence="3 4">
    <name type="scientific">Brevibacterium senegalense</name>
    <dbReference type="NCBI Taxonomy" id="1033736"/>
    <lineage>
        <taxon>Bacteria</taxon>
        <taxon>Bacillati</taxon>
        <taxon>Actinomycetota</taxon>
        <taxon>Actinomycetes</taxon>
        <taxon>Micrococcales</taxon>
        <taxon>Brevibacteriaceae</taxon>
        <taxon>Brevibacterium</taxon>
    </lineage>
</organism>
<dbReference type="EMBL" id="DYUK01000030">
    <property type="protein sequence ID" value="HJG79055.1"/>
    <property type="molecule type" value="Genomic_DNA"/>
</dbReference>
<dbReference type="Pfam" id="PF03819">
    <property type="entry name" value="MazG"/>
    <property type="match status" value="1"/>
</dbReference>
<evidence type="ECO:0000256" key="1">
    <source>
        <dbReference type="SAM" id="MobiDB-lite"/>
    </source>
</evidence>
<dbReference type="PANTHER" id="PTHR30522">
    <property type="entry name" value="NUCLEOSIDE TRIPHOSPHATE PYROPHOSPHOHYDROLASE"/>
    <property type="match status" value="1"/>
</dbReference>
<accession>A0A921MBJ4</accession>
<dbReference type="GO" id="GO:0046061">
    <property type="term" value="P:dATP catabolic process"/>
    <property type="evidence" value="ECO:0007669"/>
    <property type="project" value="TreeGrafter"/>
</dbReference>
<dbReference type="GO" id="GO:0046047">
    <property type="term" value="P:TTP catabolic process"/>
    <property type="evidence" value="ECO:0007669"/>
    <property type="project" value="TreeGrafter"/>
</dbReference>
<dbReference type="Gene3D" id="1.10.287.1080">
    <property type="entry name" value="MazG-like"/>
    <property type="match status" value="1"/>
</dbReference>
<dbReference type="PANTHER" id="PTHR30522:SF0">
    <property type="entry name" value="NUCLEOSIDE TRIPHOSPHATE PYROPHOSPHOHYDROLASE"/>
    <property type="match status" value="1"/>
</dbReference>
<reference evidence="3" key="1">
    <citation type="journal article" date="2021" name="PeerJ">
        <title>Extensive microbial diversity within the chicken gut microbiome revealed by metagenomics and culture.</title>
        <authorList>
            <person name="Gilroy R."/>
            <person name="Ravi A."/>
            <person name="Getino M."/>
            <person name="Pursley I."/>
            <person name="Horton D.L."/>
            <person name="Alikhan N.F."/>
            <person name="Baker D."/>
            <person name="Gharbi K."/>
            <person name="Hall N."/>
            <person name="Watson M."/>
            <person name="Adriaenssens E.M."/>
            <person name="Foster-Nyarko E."/>
            <person name="Jarju S."/>
            <person name="Secka A."/>
            <person name="Antonio M."/>
            <person name="Oren A."/>
            <person name="Chaudhuri R.R."/>
            <person name="La Ragione R."/>
            <person name="Hildebrand F."/>
            <person name="Pallen M.J."/>
        </authorList>
    </citation>
    <scope>NUCLEOTIDE SEQUENCE</scope>
    <source>
        <strain evidence="3">ChiGjej5B5-7349</strain>
    </source>
</reference>
<dbReference type="GO" id="GO:0046081">
    <property type="term" value="P:dUTP catabolic process"/>
    <property type="evidence" value="ECO:0007669"/>
    <property type="project" value="TreeGrafter"/>
</dbReference>
<evidence type="ECO:0000313" key="3">
    <source>
        <dbReference type="EMBL" id="HJG79055.1"/>
    </source>
</evidence>
<proteinExistence type="predicted"/>
<feature type="domain" description="NTP pyrophosphohydrolase MazG-like" evidence="2">
    <location>
        <begin position="76"/>
        <end position="152"/>
    </location>
</feature>
<feature type="compositionally biased region" description="Basic and acidic residues" evidence="1">
    <location>
        <begin position="40"/>
        <end position="56"/>
    </location>
</feature>
<name>A0A921MBJ4_9MICO</name>
<dbReference type="GO" id="GO:0047429">
    <property type="term" value="F:nucleoside triphosphate diphosphatase activity"/>
    <property type="evidence" value="ECO:0007669"/>
    <property type="project" value="TreeGrafter"/>
</dbReference>
<evidence type="ECO:0000313" key="4">
    <source>
        <dbReference type="Proteomes" id="UP000784435"/>
    </source>
</evidence>
<protein>
    <recommendedName>
        <fullName evidence="2">NTP pyrophosphohydrolase MazG-like domain-containing protein</fullName>
    </recommendedName>
</protein>
<dbReference type="CDD" id="cd11528">
    <property type="entry name" value="NTP-PPase_MazG_Nterm"/>
    <property type="match status" value="1"/>
</dbReference>
<dbReference type="Proteomes" id="UP000784435">
    <property type="component" value="Unassembled WGS sequence"/>
</dbReference>
<evidence type="ECO:0000259" key="2">
    <source>
        <dbReference type="Pfam" id="PF03819"/>
    </source>
</evidence>
<dbReference type="GO" id="GO:0006203">
    <property type="term" value="P:dGTP catabolic process"/>
    <property type="evidence" value="ECO:0007669"/>
    <property type="project" value="TreeGrafter"/>
</dbReference>
<dbReference type="InterPro" id="IPR011551">
    <property type="entry name" value="NTP_PyrPHydrolase_MazG"/>
</dbReference>
<dbReference type="GO" id="GO:0046052">
    <property type="term" value="P:UTP catabolic process"/>
    <property type="evidence" value="ECO:0007669"/>
    <property type="project" value="TreeGrafter"/>
</dbReference>
<feature type="region of interest" description="Disordered" evidence="1">
    <location>
        <begin position="1"/>
        <end position="56"/>
    </location>
</feature>
<dbReference type="GO" id="GO:0046076">
    <property type="term" value="P:dTTP catabolic process"/>
    <property type="evidence" value="ECO:0007669"/>
    <property type="project" value="TreeGrafter"/>
</dbReference>
<dbReference type="InterPro" id="IPR004518">
    <property type="entry name" value="MazG-like_dom"/>
</dbReference>
<gene>
    <name evidence="3" type="ORF">K8V08_01430</name>
</gene>